<protein>
    <submittedName>
        <fullName evidence="2">Germinal-center associated nuclear protein</fullName>
    </submittedName>
</protein>
<reference evidence="2 3" key="1">
    <citation type="submission" date="2017-07" db="EMBL/GenBank/DDBJ databases">
        <title>An improved, manually edited Actinidia chinensis var. chinensis (kiwifruit) genome highlights the challenges associated with draft genomes and gene prediction in plants.</title>
        <authorList>
            <person name="Pilkington S."/>
            <person name="Crowhurst R."/>
            <person name="Hilario E."/>
            <person name="Nardozza S."/>
            <person name="Fraser L."/>
            <person name="Peng Y."/>
            <person name="Gunaseelan K."/>
            <person name="Simpson R."/>
            <person name="Tahir J."/>
            <person name="Deroles S."/>
            <person name="Templeton K."/>
            <person name="Luo Z."/>
            <person name="Davy M."/>
            <person name="Cheng C."/>
            <person name="Mcneilage M."/>
            <person name="Scaglione D."/>
            <person name="Liu Y."/>
            <person name="Zhang Q."/>
            <person name="Datson P."/>
            <person name="De Silva N."/>
            <person name="Gardiner S."/>
            <person name="Bassett H."/>
            <person name="Chagne D."/>
            <person name="Mccallum J."/>
            <person name="Dzierzon H."/>
            <person name="Deng C."/>
            <person name="Wang Y.-Y."/>
            <person name="Barron N."/>
            <person name="Manako K."/>
            <person name="Bowen J."/>
            <person name="Foster T."/>
            <person name="Erridge Z."/>
            <person name="Tiffin H."/>
            <person name="Waite C."/>
            <person name="Davies K."/>
            <person name="Grierson E."/>
            <person name="Laing W."/>
            <person name="Kirk R."/>
            <person name="Chen X."/>
            <person name="Wood M."/>
            <person name="Montefiori M."/>
            <person name="Brummell D."/>
            <person name="Schwinn K."/>
            <person name="Catanach A."/>
            <person name="Fullerton C."/>
            <person name="Li D."/>
            <person name="Meiyalaghan S."/>
            <person name="Nieuwenhuizen N."/>
            <person name="Read N."/>
            <person name="Prakash R."/>
            <person name="Hunter D."/>
            <person name="Zhang H."/>
            <person name="Mckenzie M."/>
            <person name="Knabel M."/>
            <person name="Harris A."/>
            <person name="Allan A."/>
            <person name="Chen A."/>
            <person name="Janssen B."/>
            <person name="Plunkett B."/>
            <person name="Dwamena C."/>
            <person name="Voogd C."/>
            <person name="Leif D."/>
            <person name="Lafferty D."/>
            <person name="Souleyre E."/>
            <person name="Varkonyi-Gasic E."/>
            <person name="Gambi F."/>
            <person name="Hanley J."/>
            <person name="Yao J.-L."/>
            <person name="Cheung J."/>
            <person name="David K."/>
            <person name="Warren B."/>
            <person name="Marsh K."/>
            <person name="Snowden K."/>
            <person name="Lin-Wang K."/>
            <person name="Brian L."/>
            <person name="Martinez-Sanchez M."/>
            <person name="Wang M."/>
            <person name="Ileperuma N."/>
            <person name="Macnee N."/>
            <person name="Campin R."/>
            <person name="Mcatee P."/>
            <person name="Drummond R."/>
            <person name="Espley R."/>
            <person name="Ireland H."/>
            <person name="Wu R."/>
            <person name="Atkinson R."/>
            <person name="Karunairetnam S."/>
            <person name="Bulley S."/>
            <person name="Chunkath S."/>
            <person name="Hanley Z."/>
            <person name="Storey R."/>
            <person name="Thrimawithana A."/>
            <person name="Thomson S."/>
            <person name="David C."/>
            <person name="Testolin R."/>
        </authorList>
    </citation>
    <scope>NUCLEOTIDE SEQUENCE [LARGE SCALE GENOMIC DNA]</scope>
    <source>
        <strain evidence="3">cv. Red5</strain>
        <tissue evidence="2">Young leaf</tissue>
    </source>
</reference>
<evidence type="ECO:0000256" key="1">
    <source>
        <dbReference type="SAM" id="SignalP"/>
    </source>
</evidence>
<comment type="caution">
    <text evidence="2">The sequence shown here is derived from an EMBL/GenBank/DDBJ whole genome shotgun (WGS) entry which is preliminary data.</text>
</comment>
<name>A0A2R6QI46_ACTCC</name>
<keyword evidence="3" id="KW-1185">Reference proteome</keyword>
<gene>
    <name evidence="2" type="ORF">CEY00_Acc18636</name>
</gene>
<evidence type="ECO:0000313" key="2">
    <source>
        <dbReference type="EMBL" id="PSS08300.1"/>
    </source>
</evidence>
<sequence>MLVWQLTRIFVHQMLLGLASQKPICRSRPTRPLQSQTLSLRRLQLPNQWWPRRLQHFETWKISTCVSDVSSSYLVTHFVCFLSMYIWRKAIEHMVLYDN</sequence>
<dbReference type="Gramene" id="PSS08300">
    <property type="protein sequence ID" value="PSS08300"/>
    <property type="gene ID" value="CEY00_Acc18636"/>
</dbReference>
<dbReference type="InParanoid" id="A0A2R6QI46"/>
<organism evidence="2 3">
    <name type="scientific">Actinidia chinensis var. chinensis</name>
    <name type="common">Chinese soft-hair kiwi</name>
    <dbReference type="NCBI Taxonomy" id="1590841"/>
    <lineage>
        <taxon>Eukaryota</taxon>
        <taxon>Viridiplantae</taxon>
        <taxon>Streptophyta</taxon>
        <taxon>Embryophyta</taxon>
        <taxon>Tracheophyta</taxon>
        <taxon>Spermatophyta</taxon>
        <taxon>Magnoliopsida</taxon>
        <taxon>eudicotyledons</taxon>
        <taxon>Gunneridae</taxon>
        <taxon>Pentapetalae</taxon>
        <taxon>asterids</taxon>
        <taxon>Ericales</taxon>
        <taxon>Actinidiaceae</taxon>
        <taxon>Actinidia</taxon>
    </lineage>
</organism>
<reference evidence="3" key="2">
    <citation type="journal article" date="2018" name="BMC Genomics">
        <title>A manually annotated Actinidia chinensis var. chinensis (kiwifruit) genome highlights the challenges associated with draft genomes and gene prediction in plants.</title>
        <authorList>
            <person name="Pilkington S.M."/>
            <person name="Crowhurst R."/>
            <person name="Hilario E."/>
            <person name="Nardozza S."/>
            <person name="Fraser L."/>
            <person name="Peng Y."/>
            <person name="Gunaseelan K."/>
            <person name="Simpson R."/>
            <person name="Tahir J."/>
            <person name="Deroles S.C."/>
            <person name="Templeton K."/>
            <person name="Luo Z."/>
            <person name="Davy M."/>
            <person name="Cheng C."/>
            <person name="McNeilage M."/>
            <person name="Scaglione D."/>
            <person name="Liu Y."/>
            <person name="Zhang Q."/>
            <person name="Datson P."/>
            <person name="De Silva N."/>
            <person name="Gardiner S.E."/>
            <person name="Bassett H."/>
            <person name="Chagne D."/>
            <person name="McCallum J."/>
            <person name="Dzierzon H."/>
            <person name="Deng C."/>
            <person name="Wang Y.Y."/>
            <person name="Barron L."/>
            <person name="Manako K."/>
            <person name="Bowen J."/>
            <person name="Foster T.M."/>
            <person name="Erridge Z.A."/>
            <person name="Tiffin H."/>
            <person name="Waite C.N."/>
            <person name="Davies K.M."/>
            <person name="Grierson E.P."/>
            <person name="Laing W.A."/>
            <person name="Kirk R."/>
            <person name="Chen X."/>
            <person name="Wood M."/>
            <person name="Montefiori M."/>
            <person name="Brummell D.A."/>
            <person name="Schwinn K.E."/>
            <person name="Catanach A."/>
            <person name="Fullerton C."/>
            <person name="Li D."/>
            <person name="Meiyalaghan S."/>
            <person name="Nieuwenhuizen N."/>
            <person name="Read N."/>
            <person name="Prakash R."/>
            <person name="Hunter D."/>
            <person name="Zhang H."/>
            <person name="McKenzie M."/>
            <person name="Knabel M."/>
            <person name="Harris A."/>
            <person name="Allan A.C."/>
            <person name="Gleave A."/>
            <person name="Chen A."/>
            <person name="Janssen B.J."/>
            <person name="Plunkett B."/>
            <person name="Ampomah-Dwamena C."/>
            <person name="Voogd C."/>
            <person name="Leif D."/>
            <person name="Lafferty D."/>
            <person name="Souleyre E.J.F."/>
            <person name="Varkonyi-Gasic E."/>
            <person name="Gambi F."/>
            <person name="Hanley J."/>
            <person name="Yao J.L."/>
            <person name="Cheung J."/>
            <person name="David K.M."/>
            <person name="Warren B."/>
            <person name="Marsh K."/>
            <person name="Snowden K.C."/>
            <person name="Lin-Wang K."/>
            <person name="Brian L."/>
            <person name="Martinez-Sanchez M."/>
            <person name="Wang M."/>
            <person name="Ileperuma N."/>
            <person name="Macnee N."/>
            <person name="Campin R."/>
            <person name="McAtee P."/>
            <person name="Drummond R.S.M."/>
            <person name="Espley R.V."/>
            <person name="Ireland H.S."/>
            <person name="Wu R."/>
            <person name="Atkinson R.G."/>
            <person name="Karunairetnam S."/>
            <person name="Bulley S."/>
            <person name="Chunkath S."/>
            <person name="Hanley Z."/>
            <person name="Storey R."/>
            <person name="Thrimawithana A.H."/>
            <person name="Thomson S."/>
            <person name="David C."/>
            <person name="Testolin R."/>
            <person name="Huang H."/>
            <person name="Hellens R.P."/>
            <person name="Schaffer R.J."/>
        </authorList>
    </citation>
    <scope>NUCLEOTIDE SEQUENCE [LARGE SCALE GENOMIC DNA]</scope>
    <source>
        <strain evidence="3">cv. Red5</strain>
    </source>
</reference>
<feature type="chain" id="PRO_5015323607" evidence="1">
    <location>
        <begin position="22"/>
        <end position="99"/>
    </location>
</feature>
<keyword evidence="1" id="KW-0732">Signal</keyword>
<evidence type="ECO:0000313" key="3">
    <source>
        <dbReference type="Proteomes" id="UP000241394"/>
    </source>
</evidence>
<dbReference type="EMBL" id="NKQK01000016">
    <property type="protein sequence ID" value="PSS08300.1"/>
    <property type="molecule type" value="Genomic_DNA"/>
</dbReference>
<feature type="signal peptide" evidence="1">
    <location>
        <begin position="1"/>
        <end position="21"/>
    </location>
</feature>
<proteinExistence type="predicted"/>
<dbReference type="Proteomes" id="UP000241394">
    <property type="component" value="Chromosome LG16"/>
</dbReference>
<dbReference type="AlphaFoldDB" id="A0A2R6QI46"/>
<accession>A0A2R6QI46</accession>